<name>A0A848KN14_9ACTN</name>
<feature type="region of interest" description="Disordered" evidence="1">
    <location>
        <begin position="1"/>
        <end position="21"/>
    </location>
</feature>
<dbReference type="EMBL" id="JABBNB010000003">
    <property type="protein sequence ID" value="NMO00454.1"/>
    <property type="molecule type" value="Genomic_DNA"/>
</dbReference>
<dbReference type="InterPro" id="IPR013552">
    <property type="entry name" value="Thioester_dom"/>
</dbReference>
<feature type="compositionally biased region" description="Low complexity" evidence="1">
    <location>
        <begin position="1"/>
        <end position="14"/>
    </location>
</feature>
<comment type="caution">
    <text evidence="3">The sequence shown here is derived from an EMBL/GenBank/DDBJ whole genome shotgun (WGS) entry which is preliminary data.</text>
</comment>
<organism evidence="3 4">
    <name type="scientific">Gordonia asplenii</name>
    <dbReference type="NCBI Taxonomy" id="2725283"/>
    <lineage>
        <taxon>Bacteria</taxon>
        <taxon>Bacillati</taxon>
        <taxon>Actinomycetota</taxon>
        <taxon>Actinomycetes</taxon>
        <taxon>Mycobacteriales</taxon>
        <taxon>Gordoniaceae</taxon>
        <taxon>Gordonia</taxon>
    </lineage>
</organism>
<keyword evidence="4" id="KW-1185">Reference proteome</keyword>
<proteinExistence type="predicted"/>
<dbReference type="InterPro" id="IPR023849">
    <property type="entry name" value="TQXA_dom"/>
</dbReference>
<reference evidence="3 4" key="1">
    <citation type="submission" date="2020-04" db="EMBL/GenBank/DDBJ databases">
        <title>Gordonia sp. nov. TBRC 11910.</title>
        <authorList>
            <person name="Suriyachadkun C."/>
        </authorList>
    </citation>
    <scope>NUCLEOTIDE SEQUENCE [LARGE SCALE GENOMIC DNA]</scope>
    <source>
        <strain evidence="3 4">TBRC 11910</strain>
    </source>
</reference>
<evidence type="ECO:0000313" key="4">
    <source>
        <dbReference type="Proteomes" id="UP000550729"/>
    </source>
</evidence>
<protein>
    <submittedName>
        <fullName evidence="3">TQXA domain-containing protein</fullName>
    </submittedName>
</protein>
<dbReference type="Pfam" id="PF08341">
    <property type="entry name" value="TED"/>
    <property type="match status" value="1"/>
</dbReference>
<evidence type="ECO:0000256" key="1">
    <source>
        <dbReference type="SAM" id="MobiDB-lite"/>
    </source>
</evidence>
<feature type="domain" description="Thioester" evidence="2">
    <location>
        <begin position="60"/>
        <end position="143"/>
    </location>
</feature>
<gene>
    <name evidence="3" type="ORF">HH308_04405</name>
</gene>
<evidence type="ECO:0000259" key="2">
    <source>
        <dbReference type="Pfam" id="PF08341"/>
    </source>
</evidence>
<dbReference type="NCBIfam" id="TIGR03934">
    <property type="entry name" value="TQXA_dom"/>
    <property type="match status" value="1"/>
</dbReference>
<dbReference type="RefSeq" id="WP_170192949.1">
    <property type="nucleotide sequence ID" value="NZ_JABBNB010000003.1"/>
</dbReference>
<dbReference type="Proteomes" id="UP000550729">
    <property type="component" value="Unassembled WGS sequence"/>
</dbReference>
<accession>A0A848KN14</accession>
<feature type="region of interest" description="Disordered" evidence="1">
    <location>
        <begin position="347"/>
        <end position="376"/>
    </location>
</feature>
<dbReference type="AlphaFoldDB" id="A0A848KN14"/>
<evidence type="ECO:0000313" key="3">
    <source>
        <dbReference type="EMBL" id="NMO00454.1"/>
    </source>
</evidence>
<sequence>MRIASTASTPTSTAVPGSEPMPRLMRYRGGTYSSTIHRIILADGAAARTDLVRLNPGVRAYSLDFDGKVAATPVTYRAAGPAHPHVASLVAASYPRVDLATLTARVRAAGHAIGAANIRDDEAIAATQAAIWHLTNGLHLHTTPRNTPVSVRARAGGDAVAALRSSHGITLDAGVVEGRPLNVDVDFAHRPVLASVSLDLDSSGPSDDLRLELFKATATGWAPVRGVRYTPTDGPQTLRLPPLATVSDSRHGVSQGHRRYRVAVSSASSEPLAVSVSGLRFGLSGESAFRNASNVVALYDYLLARVGQRRATPAHDAVVLVADGAPGLTPLIAAIPAAAGIAGDSLSVRATGSPRRPRTSLGTRAPRSGDARLPSV</sequence>